<evidence type="ECO:0000313" key="2">
    <source>
        <dbReference type="EMBL" id="CAL1380548.1"/>
    </source>
</evidence>
<dbReference type="InterPro" id="IPR011035">
    <property type="entry name" value="Ribosomal_bL25/Gln-tRNA_synth"/>
</dbReference>
<dbReference type="GO" id="GO:0003735">
    <property type="term" value="F:structural constituent of ribosome"/>
    <property type="evidence" value="ECO:0007669"/>
    <property type="project" value="InterPro"/>
</dbReference>
<dbReference type="SUPFAM" id="SSF50715">
    <property type="entry name" value="Ribosomal protein L25-like"/>
    <property type="match status" value="1"/>
</dbReference>
<dbReference type="FunFam" id="2.170.120.20:FF:000006">
    <property type="entry name" value="Ribosomal protein L25/Gln-tRNA synthetase, anti-codon-binding domain-containing protein"/>
    <property type="match status" value="1"/>
</dbReference>
<dbReference type="Gene3D" id="2.170.120.20">
    <property type="entry name" value="Ribosomal protein L25, beta domain"/>
    <property type="match status" value="1"/>
</dbReference>
<dbReference type="AlphaFoldDB" id="A0AAV2E467"/>
<dbReference type="InterPro" id="IPR020930">
    <property type="entry name" value="Ribosomal_uL5_bac-type"/>
</dbReference>
<dbReference type="EMBL" id="OZ034817">
    <property type="protein sequence ID" value="CAL1380548.1"/>
    <property type="molecule type" value="Genomic_DNA"/>
</dbReference>
<dbReference type="InterPro" id="IPR029751">
    <property type="entry name" value="Ribosomal_L25_dom"/>
</dbReference>
<name>A0AAV2E467_9ROSI</name>
<feature type="domain" description="Large ribosomal subunit protein bL25 beta" evidence="1">
    <location>
        <begin position="155"/>
        <end position="238"/>
    </location>
</feature>
<accession>A0AAV2E467</accession>
<dbReference type="Pfam" id="PF14693">
    <property type="entry name" value="Ribosomal_TL5_C"/>
    <property type="match status" value="1"/>
</dbReference>
<dbReference type="GO" id="GO:0022625">
    <property type="term" value="C:cytosolic large ribosomal subunit"/>
    <property type="evidence" value="ECO:0007669"/>
    <property type="project" value="TreeGrafter"/>
</dbReference>
<sequence>MAMAKWWRGMRTAAKFPPPSVQSLYSQSSPYHTIQAVPREATGSRVAGRERTQGRIPAVVFTQNLLEKNPNARSSASSSRKRLLTTEKKQIQAILRSVESPFFCSTTFPLQIRAGSGSSVLLESGNVLPVKIHREEGTGKILNLVFVWADPGTELKVDVPVVFKGEENCPGLQKGGRLNQFRTTLKLLCPAENIPQKIEVDLSNLDIGERIFMRDISFHPSLKLLSKDETTPVCKVVSTGLKTSKPALA</sequence>
<dbReference type="CDD" id="cd00495">
    <property type="entry name" value="Ribosomal_L25_TL5_CTC"/>
    <property type="match status" value="1"/>
</dbReference>
<gene>
    <name evidence="2" type="ORF">LTRI10_LOCUS21985</name>
</gene>
<dbReference type="GO" id="GO:0006412">
    <property type="term" value="P:translation"/>
    <property type="evidence" value="ECO:0007669"/>
    <property type="project" value="InterPro"/>
</dbReference>
<keyword evidence="3" id="KW-1185">Reference proteome</keyword>
<evidence type="ECO:0000313" key="3">
    <source>
        <dbReference type="Proteomes" id="UP001497516"/>
    </source>
</evidence>
<dbReference type="InterPro" id="IPR020057">
    <property type="entry name" value="Ribosomal_bL25_b-dom"/>
</dbReference>
<dbReference type="Proteomes" id="UP001497516">
    <property type="component" value="Chromosome 4"/>
</dbReference>
<dbReference type="PANTHER" id="PTHR33284:SF2">
    <property type="entry name" value="RIBOSOMAL PROTEIN L25_GLN-TRNA SYNTHETASE, ANTI-CODON-BINDING DOMAIN-CONTAINING PROTEIN"/>
    <property type="match status" value="1"/>
</dbReference>
<protein>
    <recommendedName>
        <fullName evidence="1">Large ribosomal subunit protein bL25 beta domain-containing protein</fullName>
    </recommendedName>
</protein>
<proteinExistence type="predicted"/>
<dbReference type="PANTHER" id="PTHR33284">
    <property type="entry name" value="RIBOSOMAL PROTEIN L25/GLN-TRNA SYNTHETASE, ANTI-CODON-BINDING DOMAIN-CONTAINING PROTEIN"/>
    <property type="match status" value="1"/>
</dbReference>
<reference evidence="2 3" key="1">
    <citation type="submission" date="2024-04" db="EMBL/GenBank/DDBJ databases">
        <authorList>
            <person name="Fracassetti M."/>
        </authorList>
    </citation>
    <scope>NUCLEOTIDE SEQUENCE [LARGE SCALE GENOMIC DNA]</scope>
</reference>
<evidence type="ECO:0000259" key="1">
    <source>
        <dbReference type="Pfam" id="PF14693"/>
    </source>
</evidence>
<dbReference type="InterPro" id="IPR037121">
    <property type="entry name" value="Ribosomal_bL25_C"/>
</dbReference>
<dbReference type="GO" id="GO:0008097">
    <property type="term" value="F:5S rRNA binding"/>
    <property type="evidence" value="ECO:0007669"/>
    <property type="project" value="TreeGrafter"/>
</dbReference>
<organism evidence="2 3">
    <name type="scientific">Linum trigynum</name>
    <dbReference type="NCBI Taxonomy" id="586398"/>
    <lineage>
        <taxon>Eukaryota</taxon>
        <taxon>Viridiplantae</taxon>
        <taxon>Streptophyta</taxon>
        <taxon>Embryophyta</taxon>
        <taxon>Tracheophyta</taxon>
        <taxon>Spermatophyta</taxon>
        <taxon>Magnoliopsida</taxon>
        <taxon>eudicotyledons</taxon>
        <taxon>Gunneridae</taxon>
        <taxon>Pentapetalae</taxon>
        <taxon>rosids</taxon>
        <taxon>fabids</taxon>
        <taxon>Malpighiales</taxon>
        <taxon>Linaceae</taxon>
        <taxon>Linum</taxon>
    </lineage>
</organism>